<evidence type="ECO:0000313" key="2">
    <source>
        <dbReference type="EMBL" id="GIM64056.1"/>
    </source>
</evidence>
<dbReference type="InterPro" id="IPR050491">
    <property type="entry name" value="AmpC-like"/>
</dbReference>
<sequence length="448" mass="46355">MIGVALRSALDERVAADILTGCARRHRVPGAQLAIHQGGATVTAEYGEDEYGTGRRVTAHTAFPVGSITKAVTATTVLALVADGDLELDEPVGRLLSDLTGAAARITVRQLLSHTSGLPCGPAAEDAAGLSVPRYLARACRPELMVLPPGTAFSYSNVGYVLLGRLITVVTGMSWADAIQSIVLEPLGVTPGLIAAAGPRRTLAIGHSVNERTGRVRPVRQSLPEAEAAAGALALSAADLVALGRLHVDGGVPSVLPAGYAARMRSVVPGAVPFGLARGWGLGLAAFGVAPDEWFGHDGNADGTGCFWRIDADGGQVVALTCNAGSGHAMWADLTAELRDAGIAMDDALPAADVRFPGTSAPECAGSYLNGDLEYRVIAGGPFGLRLSIDGETAENIVVRADLTFHLEDASTGRWTLGGRFVRDQRSRVVNGIQVGGRLGGRRIEALV</sequence>
<gene>
    <name evidence="2" type="ORF">Aau02nite_08090</name>
</gene>
<dbReference type="AlphaFoldDB" id="A0A919S484"/>
<dbReference type="GO" id="GO:0016787">
    <property type="term" value="F:hydrolase activity"/>
    <property type="evidence" value="ECO:0007669"/>
    <property type="project" value="UniProtKB-KW"/>
</dbReference>
<reference evidence="2" key="1">
    <citation type="submission" date="2021-03" db="EMBL/GenBank/DDBJ databases">
        <title>Whole genome shotgun sequence of Actinoplanes auranticolor NBRC 12245.</title>
        <authorList>
            <person name="Komaki H."/>
            <person name="Tamura T."/>
        </authorList>
    </citation>
    <scope>NUCLEOTIDE SEQUENCE</scope>
    <source>
        <strain evidence="2">NBRC 12245</strain>
    </source>
</reference>
<protein>
    <submittedName>
        <fullName evidence="2">Serine hydrolase</fullName>
    </submittedName>
</protein>
<dbReference type="PANTHER" id="PTHR46825:SF7">
    <property type="entry name" value="D-ALANYL-D-ALANINE CARBOXYPEPTIDASE"/>
    <property type="match status" value="1"/>
</dbReference>
<evidence type="ECO:0000259" key="1">
    <source>
        <dbReference type="Pfam" id="PF00144"/>
    </source>
</evidence>
<proteinExistence type="predicted"/>
<organism evidence="2 3">
    <name type="scientific">Actinoplanes auranticolor</name>
    <dbReference type="NCBI Taxonomy" id="47988"/>
    <lineage>
        <taxon>Bacteria</taxon>
        <taxon>Bacillati</taxon>
        <taxon>Actinomycetota</taxon>
        <taxon>Actinomycetes</taxon>
        <taxon>Micromonosporales</taxon>
        <taxon>Micromonosporaceae</taxon>
        <taxon>Actinoplanes</taxon>
    </lineage>
</organism>
<dbReference type="Proteomes" id="UP000681340">
    <property type="component" value="Unassembled WGS sequence"/>
</dbReference>
<evidence type="ECO:0000313" key="3">
    <source>
        <dbReference type="Proteomes" id="UP000681340"/>
    </source>
</evidence>
<dbReference type="InterPro" id="IPR012338">
    <property type="entry name" value="Beta-lactam/transpept-like"/>
</dbReference>
<feature type="domain" description="Beta-lactamase-related" evidence="1">
    <location>
        <begin position="18"/>
        <end position="339"/>
    </location>
</feature>
<dbReference type="PANTHER" id="PTHR46825">
    <property type="entry name" value="D-ALANYL-D-ALANINE-CARBOXYPEPTIDASE/ENDOPEPTIDASE AMPH"/>
    <property type="match status" value="1"/>
</dbReference>
<dbReference type="SUPFAM" id="SSF56601">
    <property type="entry name" value="beta-lactamase/transpeptidase-like"/>
    <property type="match status" value="1"/>
</dbReference>
<comment type="caution">
    <text evidence="2">The sequence shown here is derived from an EMBL/GenBank/DDBJ whole genome shotgun (WGS) entry which is preliminary data.</text>
</comment>
<dbReference type="InterPro" id="IPR001466">
    <property type="entry name" value="Beta-lactam-related"/>
</dbReference>
<accession>A0A919S484</accession>
<dbReference type="Gene3D" id="3.40.710.10">
    <property type="entry name" value="DD-peptidase/beta-lactamase superfamily"/>
    <property type="match status" value="1"/>
</dbReference>
<dbReference type="RefSeq" id="WP_212986928.1">
    <property type="nucleotide sequence ID" value="NZ_BAABEA010000051.1"/>
</dbReference>
<name>A0A919S484_9ACTN</name>
<dbReference type="Pfam" id="PF00144">
    <property type="entry name" value="Beta-lactamase"/>
    <property type="match status" value="1"/>
</dbReference>
<dbReference type="EMBL" id="BOQL01000006">
    <property type="protein sequence ID" value="GIM64056.1"/>
    <property type="molecule type" value="Genomic_DNA"/>
</dbReference>
<keyword evidence="2" id="KW-0378">Hydrolase</keyword>
<keyword evidence="3" id="KW-1185">Reference proteome</keyword>